<comment type="subcellular location">
    <subcellularLocation>
        <location evidence="1">Nucleus</location>
    </subcellularLocation>
</comment>
<dbReference type="GO" id="GO:0042826">
    <property type="term" value="F:histone deacetylase binding"/>
    <property type="evidence" value="ECO:0007669"/>
    <property type="project" value="TreeGrafter"/>
</dbReference>
<dbReference type="Proteomes" id="UP001219518">
    <property type="component" value="Unassembled WGS sequence"/>
</dbReference>
<dbReference type="InterPro" id="IPR017884">
    <property type="entry name" value="SANT_dom"/>
</dbReference>
<dbReference type="SMART" id="SM01189">
    <property type="entry name" value="ELM2"/>
    <property type="match status" value="1"/>
</dbReference>
<evidence type="ECO:0000256" key="6">
    <source>
        <dbReference type="ARBA" id="ARBA00023242"/>
    </source>
</evidence>
<keyword evidence="2" id="KW-0479">Metal-binding</keyword>
<feature type="compositionally biased region" description="Low complexity" evidence="7">
    <location>
        <begin position="60"/>
        <end position="77"/>
    </location>
</feature>
<reference evidence="10" key="2">
    <citation type="journal article" date="2023" name="BMC Genomics">
        <title>Pest status, molecular evolution, and epigenetic factors derived from the genome assembly of Frankliniella fusca, a thysanopteran phytovirus vector.</title>
        <authorList>
            <person name="Catto M.A."/>
            <person name="Labadie P.E."/>
            <person name="Jacobson A.L."/>
            <person name="Kennedy G.G."/>
            <person name="Srinivasan R."/>
            <person name="Hunt B.G."/>
        </authorList>
    </citation>
    <scope>NUCLEOTIDE SEQUENCE</scope>
    <source>
        <strain evidence="10">PL_HMW_Pooled</strain>
    </source>
</reference>
<dbReference type="Gene3D" id="4.10.1240.50">
    <property type="match status" value="1"/>
</dbReference>
<evidence type="ECO:0000256" key="7">
    <source>
        <dbReference type="SAM" id="MobiDB-lite"/>
    </source>
</evidence>
<evidence type="ECO:0000256" key="5">
    <source>
        <dbReference type="ARBA" id="ARBA00023125"/>
    </source>
</evidence>
<feature type="region of interest" description="Disordered" evidence="7">
    <location>
        <begin position="1"/>
        <end position="140"/>
    </location>
</feature>
<dbReference type="GO" id="GO:0000122">
    <property type="term" value="P:negative regulation of transcription by RNA polymerase II"/>
    <property type="evidence" value="ECO:0007669"/>
    <property type="project" value="TreeGrafter"/>
</dbReference>
<feature type="domain" description="ELM2" evidence="8">
    <location>
        <begin position="179"/>
        <end position="278"/>
    </location>
</feature>
<proteinExistence type="predicted"/>
<evidence type="ECO:0000313" key="10">
    <source>
        <dbReference type="EMBL" id="KAK3927896.1"/>
    </source>
</evidence>
<evidence type="ECO:0000259" key="8">
    <source>
        <dbReference type="PROSITE" id="PS51156"/>
    </source>
</evidence>
<accession>A0AAE1HUV2</accession>
<sequence length="380" mass="42341">MEFDQEVKQEQRDGSVASDRAYNQSLSTSTTNVKAEDPSTSGSSASTRIKSEFMGASTDQDSAVPAQASSSAAQTLSLEVGDGGGSRSSSGSDEVLPDRTQTRNSRTFPIEKVDVGGLSLHSVPPDEPVEPDPLEPDVPVKERPTRLRRTVTARQPAVGAMSEDSNDDYSSSEEEEMRKTIMIGSAYQAVVPEGFSKYSSERPYKHADKLLWEPKGGLDNNIIEQYLQTTHQLTDSTAVGIDMLPMGAHTRDDEQALFLLMQCNHNVEEALRRRRATPPAQSNPSAPWTDEECRNFENGILTFGKDFHTIQAERLRTRTVSEIVQFYYLWKKTERHDVFANKMRPDKKKYMLHPGVTLVVYELLEKENQKESGSRDTVTA</sequence>
<keyword evidence="11" id="KW-1185">Reference proteome</keyword>
<dbReference type="Gene3D" id="1.10.10.60">
    <property type="entry name" value="Homeodomain-like"/>
    <property type="match status" value="1"/>
</dbReference>
<dbReference type="PANTHER" id="PTHR10865">
    <property type="entry name" value="METASTASIS-ASSOCIATED PROTEIN AND MESODERM INDUCTION EARLY RESPONSE PROTEIN"/>
    <property type="match status" value="1"/>
</dbReference>
<feature type="domain" description="SANT" evidence="9">
    <location>
        <begin position="283"/>
        <end position="335"/>
    </location>
</feature>
<dbReference type="InterPro" id="IPR040138">
    <property type="entry name" value="MIER/MTA"/>
</dbReference>
<dbReference type="GO" id="GO:0008270">
    <property type="term" value="F:zinc ion binding"/>
    <property type="evidence" value="ECO:0007669"/>
    <property type="project" value="UniProtKB-KW"/>
</dbReference>
<evidence type="ECO:0000259" key="9">
    <source>
        <dbReference type="PROSITE" id="PS51293"/>
    </source>
</evidence>
<gene>
    <name evidence="10" type="ORF">KUF71_016181</name>
</gene>
<keyword evidence="6" id="KW-0539">Nucleus</keyword>
<keyword evidence="4" id="KW-0862">Zinc</keyword>
<protein>
    <submittedName>
        <fullName evidence="10">Mesoderm induction early response protein 1</fullName>
    </submittedName>
</protein>
<evidence type="ECO:0000313" key="11">
    <source>
        <dbReference type="Proteomes" id="UP001219518"/>
    </source>
</evidence>
<dbReference type="Pfam" id="PF01448">
    <property type="entry name" value="ELM2"/>
    <property type="match status" value="1"/>
</dbReference>
<comment type="caution">
    <text evidence="10">The sequence shown here is derived from an EMBL/GenBank/DDBJ whole genome shotgun (WGS) entry which is preliminary data.</text>
</comment>
<reference evidence="10" key="1">
    <citation type="submission" date="2021-07" db="EMBL/GenBank/DDBJ databases">
        <authorList>
            <person name="Catto M.A."/>
            <person name="Jacobson A."/>
            <person name="Kennedy G."/>
            <person name="Labadie P."/>
            <person name="Hunt B.G."/>
            <person name="Srinivasan R."/>
        </authorList>
    </citation>
    <scope>NUCLEOTIDE SEQUENCE</scope>
    <source>
        <strain evidence="10">PL_HMW_Pooled</strain>
        <tissue evidence="10">Head</tissue>
    </source>
</reference>
<keyword evidence="3" id="KW-0863">Zinc-finger</keyword>
<evidence type="ECO:0000256" key="2">
    <source>
        <dbReference type="ARBA" id="ARBA00022723"/>
    </source>
</evidence>
<dbReference type="InterPro" id="IPR001005">
    <property type="entry name" value="SANT/Myb"/>
</dbReference>
<dbReference type="CDD" id="cd11661">
    <property type="entry name" value="SANT_MTA3_like"/>
    <property type="match status" value="1"/>
</dbReference>
<organism evidence="10 11">
    <name type="scientific">Frankliniella fusca</name>
    <dbReference type="NCBI Taxonomy" id="407009"/>
    <lineage>
        <taxon>Eukaryota</taxon>
        <taxon>Metazoa</taxon>
        <taxon>Ecdysozoa</taxon>
        <taxon>Arthropoda</taxon>
        <taxon>Hexapoda</taxon>
        <taxon>Insecta</taxon>
        <taxon>Pterygota</taxon>
        <taxon>Neoptera</taxon>
        <taxon>Paraneoptera</taxon>
        <taxon>Thysanoptera</taxon>
        <taxon>Terebrantia</taxon>
        <taxon>Thripoidea</taxon>
        <taxon>Thripidae</taxon>
        <taxon>Frankliniella</taxon>
    </lineage>
</organism>
<dbReference type="InterPro" id="IPR009057">
    <property type="entry name" value="Homeodomain-like_sf"/>
</dbReference>
<feature type="compositionally biased region" description="Basic and acidic residues" evidence="7">
    <location>
        <begin position="1"/>
        <end position="13"/>
    </location>
</feature>
<dbReference type="PANTHER" id="PTHR10865:SF28">
    <property type="entry name" value="ELM2 DOMAIN-CONTAINING PROTEIN"/>
    <property type="match status" value="1"/>
</dbReference>
<dbReference type="FunFam" id="1.10.10.60:FF:000012">
    <property type="entry name" value="Metastasis-associated 1 family, member 3"/>
    <property type="match status" value="1"/>
</dbReference>
<evidence type="ECO:0000256" key="1">
    <source>
        <dbReference type="ARBA" id="ARBA00004123"/>
    </source>
</evidence>
<keyword evidence="5" id="KW-0238">DNA-binding</keyword>
<dbReference type="PROSITE" id="PS51156">
    <property type="entry name" value="ELM2"/>
    <property type="match status" value="1"/>
</dbReference>
<dbReference type="EMBL" id="JAHWGI010001301">
    <property type="protein sequence ID" value="KAK3927896.1"/>
    <property type="molecule type" value="Genomic_DNA"/>
</dbReference>
<evidence type="ECO:0000256" key="4">
    <source>
        <dbReference type="ARBA" id="ARBA00022833"/>
    </source>
</evidence>
<dbReference type="GO" id="GO:0003714">
    <property type="term" value="F:transcription corepressor activity"/>
    <property type="evidence" value="ECO:0007669"/>
    <property type="project" value="TreeGrafter"/>
</dbReference>
<dbReference type="GO" id="GO:0005654">
    <property type="term" value="C:nucleoplasm"/>
    <property type="evidence" value="ECO:0007669"/>
    <property type="project" value="TreeGrafter"/>
</dbReference>
<dbReference type="SUPFAM" id="SSF46689">
    <property type="entry name" value="Homeodomain-like"/>
    <property type="match status" value="1"/>
</dbReference>
<dbReference type="PROSITE" id="PS51293">
    <property type="entry name" value="SANT"/>
    <property type="match status" value="1"/>
</dbReference>
<name>A0AAE1HUV2_9NEOP</name>
<dbReference type="InterPro" id="IPR000949">
    <property type="entry name" value="ELM2_dom"/>
</dbReference>
<evidence type="ECO:0000256" key="3">
    <source>
        <dbReference type="ARBA" id="ARBA00022771"/>
    </source>
</evidence>
<dbReference type="Pfam" id="PF00249">
    <property type="entry name" value="Myb_DNA-binding"/>
    <property type="match status" value="1"/>
</dbReference>
<feature type="compositionally biased region" description="Polar residues" evidence="7">
    <location>
        <begin position="21"/>
        <end position="48"/>
    </location>
</feature>
<dbReference type="SMART" id="SM00717">
    <property type="entry name" value="SANT"/>
    <property type="match status" value="1"/>
</dbReference>
<dbReference type="AlphaFoldDB" id="A0AAE1HUV2"/>
<dbReference type="GO" id="GO:0003677">
    <property type="term" value="F:DNA binding"/>
    <property type="evidence" value="ECO:0007669"/>
    <property type="project" value="UniProtKB-KW"/>
</dbReference>